<dbReference type="Gene3D" id="2.60.40.10">
    <property type="entry name" value="Immunoglobulins"/>
    <property type="match status" value="4"/>
</dbReference>
<feature type="region of interest" description="Disordered" evidence="4">
    <location>
        <begin position="287"/>
        <end position="307"/>
    </location>
</feature>
<keyword evidence="8" id="KW-1185">Reference proteome</keyword>
<feature type="domain" description="SD-repeat containing protein B" evidence="6">
    <location>
        <begin position="65"/>
        <end position="190"/>
    </location>
</feature>
<evidence type="ECO:0000256" key="5">
    <source>
        <dbReference type="SAM" id="Phobius"/>
    </source>
</evidence>
<dbReference type="Proteomes" id="UP000280444">
    <property type="component" value="Unassembled WGS sequence"/>
</dbReference>
<keyword evidence="5" id="KW-0472">Membrane</keyword>
<reference evidence="7 8" key="1">
    <citation type="submission" date="2018-11" db="EMBL/GenBank/DDBJ databases">
        <title>Genomes From Bacteria Associated with the Canine Oral Cavity: a Test Case for Automated Genome-Based Taxonomic Assignment.</title>
        <authorList>
            <person name="Coil D.A."/>
            <person name="Jospin G."/>
            <person name="Darling A.E."/>
            <person name="Wallis C."/>
            <person name="Davis I.J."/>
            <person name="Harris S."/>
            <person name="Eisen J.A."/>
            <person name="Holcombe L.J."/>
            <person name="O'Flynn C."/>
        </authorList>
    </citation>
    <scope>NUCLEOTIDE SEQUENCE [LARGE SCALE GENOMIC DNA]</scope>
    <source>
        <strain evidence="7 8">OH770</strain>
    </source>
</reference>
<keyword evidence="2" id="KW-0964">Secreted</keyword>
<name>A0A3P1SBG8_9ACTO</name>
<dbReference type="SUPFAM" id="SSF117074">
    <property type="entry name" value="Hypothetical protein PA1324"/>
    <property type="match status" value="3"/>
</dbReference>
<keyword evidence="3" id="KW-0732">Signal</keyword>
<dbReference type="AlphaFoldDB" id="A0A3P1SBG8"/>
<gene>
    <name evidence="7" type="ORF">EII11_10325</name>
</gene>
<organism evidence="7 8">
    <name type="scientific">Schaalia canis</name>
    <dbReference type="NCBI Taxonomy" id="100469"/>
    <lineage>
        <taxon>Bacteria</taxon>
        <taxon>Bacillati</taxon>
        <taxon>Actinomycetota</taxon>
        <taxon>Actinomycetes</taxon>
        <taxon>Actinomycetales</taxon>
        <taxon>Actinomycetaceae</taxon>
        <taxon>Schaalia</taxon>
    </lineage>
</organism>
<feature type="transmembrane region" description="Helical" evidence="5">
    <location>
        <begin position="470"/>
        <end position="489"/>
    </location>
</feature>
<dbReference type="GO" id="GO:0005576">
    <property type="term" value="C:extracellular region"/>
    <property type="evidence" value="ECO:0007669"/>
    <property type="project" value="UniProtKB-SubCell"/>
</dbReference>
<dbReference type="InterPro" id="IPR033764">
    <property type="entry name" value="Sdr_B"/>
</dbReference>
<keyword evidence="5" id="KW-1133">Transmembrane helix</keyword>
<dbReference type="InterPro" id="IPR013783">
    <property type="entry name" value="Ig-like_fold"/>
</dbReference>
<keyword evidence="5" id="KW-0812">Transmembrane</keyword>
<dbReference type="PANTHER" id="PTHR23303:SF15">
    <property type="entry name" value="COLOSSIN-A"/>
    <property type="match status" value="1"/>
</dbReference>
<feature type="non-terminal residue" evidence="7">
    <location>
        <position position="1"/>
    </location>
</feature>
<feature type="domain" description="SD-repeat containing protein B" evidence="6">
    <location>
        <begin position="197"/>
        <end position="325"/>
    </location>
</feature>
<evidence type="ECO:0000313" key="7">
    <source>
        <dbReference type="EMBL" id="RRC94416.1"/>
    </source>
</evidence>
<dbReference type="OrthoDB" id="3169091at2"/>
<evidence type="ECO:0000313" key="8">
    <source>
        <dbReference type="Proteomes" id="UP000280444"/>
    </source>
</evidence>
<evidence type="ECO:0000256" key="2">
    <source>
        <dbReference type="ARBA" id="ARBA00022525"/>
    </source>
</evidence>
<evidence type="ECO:0000256" key="3">
    <source>
        <dbReference type="ARBA" id="ARBA00022729"/>
    </source>
</evidence>
<dbReference type="Pfam" id="PF17210">
    <property type="entry name" value="SdrD_B"/>
    <property type="match status" value="3"/>
</dbReference>
<evidence type="ECO:0000259" key="6">
    <source>
        <dbReference type="Pfam" id="PF17210"/>
    </source>
</evidence>
<sequence length="495" mass="51310">LPAGTSYVVTVTKLPRGLAPTVEADDDDAAKDSSAKTGIATSGDLTVDGASDVTLDFGYVHGKVSVGDRVWFDTNKNGLQDDGEPGVEGATLTIARTDGKPVVHVDDVDKADAPVVAPVVTQADGLYVFENLPILPEGVKYKVSVQVPAKYAPTEAGVGADRAKDSSTGEAEAEELAVDGAEDKTLDFGFVSARVPVGDFVWFDANKDGKQDDGEPGIEGVKLTVLGPDGQPVAVDADGQPYKSEVVTDKAGKYLFENLPVLASDTERYTVKVVEIGAEYTPTVTRDEVSTPGLGVDNDSSKGQASTVKPLTVDKRVDDTLDFGFVKSTVSVGDFVWFDSNGNGRQDAGEPGIAGVELTLTGPDGKSVTDVDGKAVPVVTTDKDGKYVFENLPVLKDGHKYTVTVSKAPAGYVATKPNATGDVSNDSSSGSVSSVSLVKHGDKDLTLDFGFVKVKDPVPGKVAKTGADTALAGGVAVLVMLLGAAGVLARRRATQ</sequence>
<dbReference type="RefSeq" id="WP_124872487.1">
    <property type="nucleotide sequence ID" value="NZ_RQZF01000027.1"/>
</dbReference>
<comment type="caution">
    <text evidence="7">The sequence shown here is derived from an EMBL/GenBank/DDBJ whole genome shotgun (WGS) entry which is preliminary data.</text>
</comment>
<comment type="subcellular location">
    <subcellularLocation>
        <location evidence="1">Secreted</location>
    </subcellularLocation>
</comment>
<evidence type="ECO:0000256" key="4">
    <source>
        <dbReference type="SAM" id="MobiDB-lite"/>
    </source>
</evidence>
<evidence type="ECO:0000256" key="1">
    <source>
        <dbReference type="ARBA" id="ARBA00004613"/>
    </source>
</evidence>
<dbReference type="PANTHER" id="PTHR23303">
    <property type="entry name" value="CARBOXYPEPTIDASE REGULATORY REGION-CONTAINING"/>
    <property type="match status" value="1"/>
</dbReference>
<accession>A0A3P1SBG8</accession>
<dbReference type="GO" id="GO:0005975">
    <property type="term" value="P:carbohydrate metabolic process"/>
    <property type="evidence" value="ECO:0007669"/>
    <property type="project" value="UniProtKB-ARBA"/>
</dbReference>
<dbReference type="InterPro" id="IPR051417">
    <property type="entry name" value="SDr/BOS_complex"/>
</dbReference>
<feature type="domain" description="SD-repeat containing protein B" evidence="6">
    <location>
        <begin position="331"/>
        <end position="451"/>
    </location>
</feature>
<dbReference type="EMBL" id="RQZF01000027">
    <property type="protein sequence ID" value="RRC94416.1"/>
    <property type="molecule type" value="Genomic_DNA"/>
</dbReference>
<proteinExistence type="predicted"/>
<protein>
    <submittedName>
        <fullName evidence="7">Cna B-type domain-containing protein</fullName>
    </submittedName>
</protein>